<keyword evidence="1" id="KW-0472">Membrane</keyword>
<dbReference type="EMBL" id="CP049074">
    <property type="protein sequence ID" value="QKR00212.1"/>
    <property type="molecule type" value="Genomic_DNA"/>
</dbReference>
<sequence>MTEKDEGYVIHKGLINVSDTIIYVLGWVMLLFGLGVDAIGVNLHSAPVVAVGIAINWVGIILGLFSGVIGNRKIPEGYSAH</sequence>
<keyword evidence="1" id="KW-1133">Transmembrane helix</keyword>
<keyword evidence="1" id="KW-0812">Transmembrane</keyword>
<organism evidence="2 3">
    <name type="scientific">Metallosphaera tengchongensis</name>
    <dbReference type="NCBI Taxonomy" id="1532350"/>
    <lineage>
        <taxon>Archaea</taxon>
        <taxon>Thermoproteota</taxon>
        <taxon>Thermoprotei</taxon>
        <taxon>Sulfolobales</taxon>
        <taxon>Sulfolobaceae</taxon>
        <taxon>Metallosphaera</taxon>
    </lineage>
</organism>
<protein>
    <submittedName>
        <fullName evidence="2">Uncharacterized protein</fullName>
    </submittedName>
</protein>
<feature type="transmembrane region" description="Helical" evidence="1">
    <location>
        <begin position="47"/>
        <end position="69"/>
    </location>
</feature>
<dbReference type="GeneID" id="55641751"/>
<evidence type="ECO:0000313" key="3">
    <source>
        <dbReference type="Proteomes" id="UP000509301"/>
    </source>
</evidence>
<feature type="transmembrane region" description="Helical" evidence="1">
    <location>
        <begin position="21"/>
        <end position="41"/>
    </location>
</feature>
<dbReference type="RefSeq" id="WP_174630973.1">
    <property type="nucleotide sequence ID" value="NZ_CP049074.1"/>
</dbReference>
<dbReference type="KEGG" id="mten:GWK48_07340"/>
<proteinExistence type="predicted"/>
<accession>A0A6N0NU31</accession>
<name>A0A6N0NU31_9CREN</name>
<dbReference type="OrthoDB" id="381151at2157"/>
<gene>
    <name evidence="2" type="ORF">GWK48_07340</name>
</gene>
<dbReference type="Proteomes" id="UP000509301">
    <property type="component" value="Chromosome"/>
</dbReference>
<reference evidence="2 3" key="1">
    <citation type="submission" date="2020-02" db="EMBL/GenBank/DDBJ databases">
        <title>Comparative genome analysis reveals the metabolism and evolution of the thermophilic archaeal genus Metallosphaera.</title>
        <authorList>
            <person name="Jiang C."/>
        </authorList>
    </citation>
    <scope>NUCLEOTIDE SEQUENCE [LARGE SCALE GENOMIC DNA]</scope>
    <source>
        <strain evidence="2 3">Ric-A</strain>
    </source>
</reference>
<keyword evidence="3" id="KW-1185">Reference proteome</keyword>
<evidence type="ECO:0000313" key="2">
    <source>
        <dbReference type="EMBL" id="QKR00212.1"/>
    </source>
</evidence>
<evidence type="ECO:0000256" key="1">
    <source>
        <dbReference type="SAM" id="Phobius"/>
    </source>
</evidence>
<dbReference type="AlphaFoldDB" id="A0A6N0NU31"/>